<dbReference type="PANTHER" id="PTHR10357:SF209">
    <property type="entry name" value="PERIPLASMIC ALPHA-AMYLASE"/>
    <property type="match status" value="1"/>
</dbReference>
<sequence length="672" mass="75898">MKKLPLLFLLFPGLVQAAWTAPGIPAFKEQSPGLFVSKTKLAKGTLPLNLKSEQACWQPAESIKLNQALSMKPCEGEPSAWRIFREGDYHVQIDTRSGTPTLTLSVNHQEQTAPVDITRQCPKWDGKPLTIDVSKTFAEGSEVRDFYSGSTATVKQGQITLMPAASSNGLLLLEPATSQQASTFNRHNATVYFVLTDRFVNGDPKNDNNYGRHKDDMQEIGTFHGGDLAGLTQKLDYLQQLGVNVLWISSPLEQIHGWVGGGTKGDFPHYAYHGYYTMDWTTLDANMGTEDELRTLVDEAHKRGIRILFDIVMNHTGYATLADMQEYQFGALYLQGDELTKTLGKHWTDWKPGPGQSWHSFNDYINFNDNAAWQNWWGKNWIRTDIGNYDTPGFDDLTMSLAFLPDLKTENTQPAGLPVFYRHKPDTHAKEMAGYTVRNYLTHWLSQWVRDYGIDGFRVDTAKHVEKISWQQLKTQSVAALAEWKKTNPDKKLDDAPFWMTGEAWGHGVMKSDYYNSGFDAMINFDYQEQAAKAVDCFANIDITWQQMATKLQDFNVLSYLSSHDTRLFREGGQRAAELLLLTPGAIQIFYGDETERPFGPTGSDPLQGTRSDMNWGQNIATLSHWQKISQFRARHPAIGAGKQNTLNMKQGYAFSREYADDKVMVVWAGNQ</sequence>
<dbReference type="NCBIfam" id="NF007060">
    <property type="entry name" value="PRK09505.2-5"/>
    <property type="match status" value="1"/>
</dbReference>
<dbReference type="GO" id="GO:0004556">
    <property type="term" value="F:alpha-amylase activity"/>
    <property type="evidence" value="ECO:0007669"/>
    <property type="project" value="UniProtKB-EC"/>
</dbReference>
<dbReference type="Pfam" id="PF00128">
    <property type="entry name" value="Alpha-amylase"/>
    <property type="match status" value="2"/>
</dbReference>
<gene>
    <name evidence="3" type="ORF">I2494_08845</name>
</gene>
<feature type="signal peptide" evidence="1">
    <location>
        <begin position="1"/>
        <end position="17"/>
    </location>
</feature>
<proteinExistence type="predicted"/>
<keyword evidence="1" id="KW-0732">Signal</keyword>
<dbReference type="InterPro" id="IPR006047">
    <property type="entry name" value="GH13_cat_dom"/>
</dbReference>
<dbReference type="Proteomes" id="UP001296921">
    <property type="component" value="Unassembled WGS sequence"/>
</dbReference>
<dbReference type="PANTHER" id="PTHR10357">
    <property type="entry name" value="ALPHA-AMYLASE FAMILY MEMBER"/>
    <property type="match status" value="1"/>
</dbReference>
<feature type="domain" description="Glycosyl hydrolase family 13 catalytic" evidence="2">
    <location>
        <begin position="193"/>
        <end position="633"/>
    </location>
</feature>
<protein>
    <submittedName>
        <fullName evidence="3">Alpha-amylase</fullName>
        <ecNumber evidence="3">3.2.1.1</ecNumber>
    </submittedName>
</protein>
<keyword evidence="3" id="KW-0326">Glycosidase</keyword>
<accession>A0ABS1IPX9</accession>
<keyword evidence="3" id="KW-0378">Hydrolase</keyword>
<dbReference type="InterPro" id="IPR014635">
    <property type="entry name" value="A_amylase_MalS"/>
</dbReference>
<evidence type="ECO:0000313" key="3">
    <source>
        <dbReference type="EMBL" id="MBK5143823.1"/>
    </source>
</evidence>
<dbReference type="NCBIfam" id="NF007059">
    <property type="entry name" value="PRK09505.2-4"/>
    <property type="match status" value="1"/>
</dbReference>
<comment type="caution">
    <text evidence="3">The sequence shown here is derived from an EMBL/GenBank/DDBJ whole genome shotgun (WGS) entry which is preliminary data.</text>
</comment>
<dbReference type="EMBL" id="JADRCR010000003">
    <property type="protein sequence ID" value="MBK5143823.1"/>
    <property type="molecule type" value="Genomic_DNA"/>
</dbReference>
<organism evidence="3 4">
    <name type="scientific">Limnobaculum allomyrinae</name>
    <dbReference type="NCBI Taxonomy" id="2791986"/>
    <lineage>
        <taxon>Bacteria</taxon>
        <taxon>Pseudomonadati</taxon>
        <taxon>Pseudomonadota</taxon>
        <taxon>Gammaproteobacteria</taxon>
        <taxon>Enterobacterales</taxon>
        <taxon>Budviciaceae</taxon>
        <taxon>Limnobaculum</taxon>
    </lineage>
</organism>
<dbReference type="RefSeq" id="WP_218468325.1">
    <property type="nucleotide sequence ID" value="NZ_JADRCR010000003.1"/>
</dbReference>
<name>A0ABS1IPX9_9GAMM</name>
<feature type="chain" id="PRO_5045638039" evidence="1">
    <location>
        <begin position="18"/>
        <end position="672"/>
    </location>
</feature>
<dbReference type="SMART" id="SM00642">
    <property type="entry name" value="Aamy"/>
    <property type="match status" value="1"/>
</dbReference>
<dbReference type="PIRSF" id="PIRSF036917">
    <property type="entry name" value="Alph_amls_MalS"/>
    <property type="match status" value="1"/>
</dbReference>
<evidence type="ECO:0000313" key="4">
    <source>
        <dbReference type="Proteomes" id="UP001296921"/>
    </source>
</evidence>
<evidence type="ECO:0000259" key="2">
    <source>
        <dbReference type="SMART" id="SM00642"/>
    </source>
</evidence>
<dbReference type="EC" id="3.2.1.1" evidence="3"/>
<evidence type="ECO:0000256" key="1">
    <source>
        <dbReference type="SAM" id="SignalP"/>
    </source>
</evidence>
<dbReference type="NCBIfam" id="NF007052">
    <property type="entry name" value="PRK09505.1-2"/>
    <property type="match status" value="1"/>
</dbReference>
<reference evidence="3 4" key="1">
    <citation type="submission" date="2020-11" db="EMBL/GenBank/DDBJ databases">
        <title>Insectihabitans protaetiae gen. nov. sp. nov. and Insectihabitans allomyrinae sp. nov., isolated from larvae of Protaetia brevitarsis seulensis and Allomyrina dichotoma, respectively.</title>
        <authorList>
            <person name="Lee S.D."/>
            <person name="Byeon Y.-S."/>
            <person name="Kim S.-M."/>
            <person name="Yang H.L."/>
            <person name="Kim I.S."/>
        </authorList>
    </citation>
    <scope>NUCLEOTIDE SEQUENCE [LARGE SCALE GENOMIC DNA]</scope>
    <source>
        <strain evidence="3 4">BWR-B9</strain>
    </source>
</reference>
<keyword evidence="4" id="KW-1185">Reference proteome</keyword>